<feature type="region of interest" description="Disordered" evidence="8">
    <location>
        <begin position="167"/>
        <end position="188"/>
    </location>
</feature>
<dbReference type="EMBL" id="CP012672">
    <property type="protein sequence ID" value="AUX31318.1"/>
    <property type="molecule type" value="Genomic_DNA"/>
</dbReference>
<sequence>MTPLRAFERSERFEIRRQLGAGGFGAVYEAVDRRYGCVIALKALYQQSEPSALLRFKQEFRSLADVVHPNLVTLHELLSDGGTWCFTMELVDGIDFLSFVRVQLPSHRARAEQETVVSDAFVDRASLEPSTARPFPTDDGTCAARAAAGGGVAGPDDVTQALLASPAPPARRLDGGWPERTSSPPRPLRQAFSLDTRRLRAAFAQLVEGVSALHAANILHRDLKPSNVLVTRDGRVVLLDFGIAKELKPRAPGEATVEDLVGTPAYMPPERLTSTPETEASDWYSVGVMLYEALTGALPFAGSVVDTISAKLWSTPMPPSLLVDGVPRDLDELCAALLQRDAAARPSSAEVVLRLHGERAAHPVRWLRAPPEGAERLVGRERELGALEDGFRESAAGRTLVVLVAGRSGMGKSALASSFLRALRERGAATVLAGRCHERESVPYKALDSLVDALCEHLRRMPPAESASVLPDDIHALARLFPALRAVPGAGADGAGADGAGADAAPAAAPDARQARWRAFQALKELFRRLAARRPLAICIDDLQWGDADSARLLAELLSPPDAPRLLLIACYRSDEAERCAPVGELRRLAARRGAAVELREVTVEPLSHEQAMRLALERLGPAAGARLERAQAIARESEGSPLSVSELIQYLSSRDGGTLAPSGGGGDISLRRVLMSRIDEMPERARRLIEVVAVAGCPIEQEVAFAAAELGEDALSCLTPLRAANLVRIAEARGGPRLEITHDRIREAVLAALDPAALAARHARLARAFEATGRADPQALMVHFHGAGELLEAARHAAAAADLASAALAFDRAAELYAQALAWGRGGPGDTPEARRDLLVRRATALANAGRCRDAAPLFLAAAEGAPPAVALDLRRRATEQYLVGGHLEEGTSALVPLLAEVGLGYPATTARAVLTVAALYARIRLRGQAFQERAAAEIPPEVLTRIDLCLSVSKALTDVDPLRSTVFLFRSLLLSLDAGEPSRVALGLSAFGLISAFQGTPSAIEEGSRLLARGEAIAERLGDGRLGSVIRIYVGGAHLVRGAWREALEYYDATRRQLEERCVGVEMERNLAQAGALVALEALGRFVELAERTASWRRSATAVGNLFASVSATIASAVPLLAADDAAEARRCVREVVARWARGAMHVQHLYALRLETLADLYEGEADAARARLLAEWRGIERSQQLRVQPARMDMLLLRARTAIAAAAARRSGREPLLREAEADAARLEREVRRDGAPLAALLRAGVARLRDRPSEALVQLGAAARGFDAVDMALHGACARRGRGELLGGDAGRALVAQADEAMARQGIRRPDRWTALYLPGFGGPGG</sequence>
<keyword evidence="4 7" id="KW-0547">Nucleotide-binding</keyword>
<dbReference type="GO" id="GO:0004674">
    <property type="term" value="F:protein serine/threonine kinase activity"/>
    <property type="evidence" value="ECO:0007669"/>
    <property type="project" value="UniProtKB-EC"/>
</dbReference>
<reference evidence="10 11" key="1">
    <citation type="submission" date="2015-09" db="EMBL/GenBank/DDBJ databases">
        <title>Sorangium comparison.</title>
        <authorList>
            <person name="Zaburannyi N."/>
            <person name="Bunk B."/>
            <person name="Overmann J."/>
            <person name="Mueller R."/>
        </authorList>
    </citation>
    <scope>NUCLEOTIDE SEQUENCE [LARGE SCALE GENOMIC DNA]</scope>
    <source>
        <strain evidence="10 11">So ce836</strain>
    </source>
</reference>
<dbReference type="InterPro" id="IPR027417">
    <property type="entry name" value="P-loop_NTPase"/>
</dbReference>
<dbReference type="Proteomes" id="UP000295497">
    <property type="component" value="Chromosome"/>
</dbReference>
<feature type="domain" description="Protein kinase" evidence="9">
    <location>
        <begin position="13"/>
        <end position="365"/>
    </location>
</feature>
<dbReference type="PANTHER" id="PTHR43671:SF13">
    <property type="entry name" value="SERINE_THREONINE-PROTEIN KINASE NEK2"/>
    <property type="match status" value="1"/>
</dbReference>
<evidence type="ECO:0000256" key="4">
    <source>
        <dbReference type="ARBA" id="ARBA00022741"/>
    </source>
</evidence>
<name>A0A4P2QN76_SORCE</name>
<evidence type="ECO:0000256" key="1">
    <source>
        <dbReference type="ARBA" id="ARBA00010886"/>
    </source>
</evidence>
<dbReference type="InterPro" id="IPR000719">
    <property type="entry name" value="Prot_kinase_dom"/>
</dbReference>
<dbReference type="InterPro" id="IPR041664">
    <property type="entry name" value="AAA_16"/>
</dbReference>
<gene>
    <name evidence="10" type="ORF">SOCE836_034470</name>
</gene>
<dbReference type="SUPFAM" id="SSF56112">
    <property type="entry name" value="Protein kinase-like (PK-like)"/>
    <property type="match status" value="1"/>
</dbReference>
<evidence type="ECO:0000256" key="2">
    <source>
        <dbReference type="ARBA" id="ARBA00012513"/>
    </source>
</evidence>
<dbReference type="PANTHER" id="PTHR43671">
    <property type="entry name" value="SERINE/THREONINE-PROTEIN KINASE NEK"/>
    <property type="match status" value="1"/>
</dbReference>
<dbReference type="Pfam" id="PF00069">
    <property type="entry name" value="Pkinase"/>
    <property type="match status" value="2"/>
</dbReference>
<feature type="binding site" evidence="7">
    <location>
        <position position="42"/>
    </location>
    <ligand>
        <name>ATP</name>
        <dbReference type="ChEBI" id="CHEBI:30616"/>
    </ligand>
</feature>
<keyword evidence="5" id="KW-0418">Kinase</keyword>
<evidence type="ECO:0000256" key="7">
    <source>
        <dbReference type="PROSITE-ProRule" id="PRU10141"/>
    </source>
</evidence>
<dbReference type="Pfam" id="PF13191">
    <property type="entry name" value="AAA_16"/>
    <property type="match status" value="1"/>
</dbReference>
<dbReference type="InterPro" id="IPR008271">
    <property type="entry name" value="Ser/Thr_kinase_AS"/>
</dbReference>
<dbReference type="GO" id="GO:0005524">
    <property type="term" value="F:ATP binding"/>
    <property type="evidence" value="ECO:0007669"/>
    <property type="project" value="UniProtKB-UniRule"/>
</dbReference>
<dbReference type="SUPFAM" id="SSF52540">
    <property type="entry name" value="P-loop containing nucleoside triphosphate hydrolases"/>
    <property type="match status" value="1"/>
</dbReference>
<organism evidence="10 11">
    <name type="scientific">Sorangium cellulosum</name>
    <name type="common">Polyangium cellulosum</name>
    <dbReference type="NCBI Taxonomy" id="56"/>
    <lineage>
        <taxon>Bacteria</taxon>
        <taxon>Pseudomonadati</taxon>
        <taxon>Myxococcota</taxon>
        <taxon>Polyangia</taxon>
        <taxon>Polyangiales</taxon>
        <taxon>Polyangiaceae</taxon>
        <taxon>Sorangium</taxon>
    </lineage>
</organism>
<evidence type="ECO:0000256" key="3">
    <source>
        <dbReference type="ARBA" id="ARBA00022679"/>
    </source>
</evidence>
<dbReference type="InterPro" id="IPR050660">
    <property type="entry name" value="NEK_Ser/Thr_kinase"/>
</dbReference>
<dbReference type="PROSITE" id="PS00107">
    <property type="entry name" value="PROTEIN_KINASE_ATP"/>
    <property type="match status" value="1"/>
</dbReference>
<dbReference type="EC" id="2.7.11.1" evidence="2"/>
<evidence type="ECO:0000256" key="6">
    <source>
        <dbReference type="ARBA" id="ARBA00022840"/>
    </source>
</evidence>
<dbReference type="InterPro" id="IPR011009">
    <property type="entry name" value="Kinase-like_dom_sf"/>
</dbReference>
<proteinExistence type="inferred from homology"/>
<dbReference type="Gene3D" id="1.10.510.10">
    <property type="entry name" value="Transferase(Phosphotransferase) domain 1"/>
    <property type="match status" value="2"/>
</dbReference>
<accession>A0A4P2QN76</accession>
<dbReference type="InterPro" id="IPR017441">
    <property type="entry name" value="Protein_kinase_ATP_BS"/>
</dbReference>
<evidence type="ECO:0000259" key="9">
    <source>
        <dbReference type="PROSITE" id="PS50011"/>
    </source>
</evidence>
<dbReference type="RefSeq" id="WP_129575130.1">
    <property type="nucleotide sequence ID" value="NZ_CP012672.1"/>
</dbReference>
<evidence type="ECO:0000313" key="11">
    <source>
        <dbReference type="Proteomes" id="UP000295497"/>
    </source>
</evidence>
<protein>
    <recommendedName>
        <fullName evidence="2">non-specific serine/threonine protein kinase</fullName>
        <ecNumber evidence="2">2.7.11.1</ecNumber>
    </recommendedName>
</protein>
<dbReference type="PROSITE" id="PS50011">
    <property type="entry name" value="PROTEIN_KINASE_DOM"/>
    <property type="match status" value="1"/>
</dbReference>
<evidence type="ECO:0000256" key="5">
    <source>
        <dbReference type="ARBA" id="ARBA00022777"/>
    </source>
</evidence>
<dbReference type="SMART" id="SM00220">
    <property type="entry name" value="S_TKc"/>
    <property type="match status" value="1"/>
</dbReference>
<dbReference type="Gene3D" id="3.40.50.300">
    <property type="entry name" value="P-loop containing nucleotide triphosphate hydrolases"/>
    <property type="match status" value="1"/>
</dbReference>
<evidence type="ECO:0000313" key="10">
    <source>
        <dbReference type="EMBL" id="AUX31318.1"/>
    </source>
</evidence>
<comment type="similarity">
    <text evidence="1">Belongs to the protein kinase superfamily. NEK Ser/Thr protein kinase family. NIMA subfamily.</text>
</comment>
<evidence type="ECO:0000256" key="8">
    <source>
        <dbReference type="SAM" id="MobiDB-lite"/>
    </source>
</evidence>
<keyword evidence="3" id="KW-0808">Transferase</keyword>
<keyword evidence="6 7" id="KW-0067">ATP-binding</keyword>
<dbReference type="CDD" id="cd14014">
    <property type="entry name" value="STKc_PknB_like"/>
    <property type="match status" value="1"/>
</dbReference>
<dbReference type="PROSITE" id="PS00108">
    <property type="entry name" value="PROTEIN_KINASE_ST"/>
    <property type="match status" value="1"/>
</dbReference>